<reference evidence="2 3" key="1">
    <citation type="submission" date="2021-06" db="EMBL/GenBank/DDBJ databases">
        <title>Caerostris extrusa draft genome.</title>
        <authorList>
            <person name="Kono N."/>
            <person name="Arakawa K."/>
        </authorList>
    </citation>
    <scope>NUCLEOTIDE SEQUENCE [LARGE SCALE GENOMIC DNA]</scope>
</reference>
<comment type="caution">
    <text evidence="2">The sequence shown here is derived from an EMBL/GenBank/DDBJ whole genome shotgun (WGS) entry which is preliminary data.</text>
</comment>
<proteinExistence type="predicted"/>
<accession>A0AAV4PQ13</accession>
<evidence type="ECO:0000313" key="2">
    <source>
        <dbReference type="EMBL" id="GIX99722.1"/>
    </source>
</evidence>
<keyword evidence="3" id="KW-1185">Reference proteome</keyword>
<dbReference type="AlphaFoldDB" id="A0AAV4PQ13"/>
<feature type="region of interest" description="Disordered" evidence="1">
    <location>
        <begin position="48"/>
        <end position="68"/>
    </location>
</feature>
<dbReference type="EMBL" id="BPLR01005085">
    <property type="protein sequence ID" value="GIX99722.1"/>
    <property type="molecule type" value="Genomic_DNA"/>
</dbReference>
<name>A0AAV4PQ13_CAEEX</name>
<protein>
    <submittedName>
        <fullName evidence="2">Uncharacterized protein</fullName>
    </submittedName>
</protein>
<gene>
    <name evidence="2" type="ORF">CEXT_698761</name>
</gene>
<organism evidence="2 3">
    <name type="scientific">Caerostris extrusa</name>
    <name type="common">Bark spider</name>
    <name type="synonym">Caerostris bankana</name>
    <dbReference type="NCBI Taxonomy" id="172846"/>
    <lineage>
        <taxon>Eukaryota</taxon>
        <taxon>Metazoa</taxon>
        <taxon>Ecdysozoa</taxon>
        <taxon>Arthropoda</taxon>
        <taxon>Chelicerata</taxon>
        <taxon>Arachnida</taxon>
        <taxon>Araneae</taxon>
        <taxon>Araneomorphae</taxon>
        <taxon>Entelegynae</taxon>
        <taxon>Araneoidea</taxon>
        <taxon>Araneidae</taxon>
        <taxon>Caerostris</taxon>
    </lineage>
</organism>
<evidence type="ECO:0000313" key="3">
    <source>
        <dbReference type="Proteomes" id="UP001054945"/>
    </source>
</evidence>
<dbReference type="Proteomes" id="UP001054945">
    <property type="component" value="Unassembled WGS sequence"/>
</dbReference>
<evidence type="ECO:0000256" key="1">
    <source>
        <dbReference type="SAM" id="MobiDB-lite"/>
    </source>
</evidence>
<sequence length="120" mass="13811">MVSRHKGYYALSYGTREEKLSYCGPSTMKNPLGFDRLHTIRLRVRENSAVPPRVDPRSRGGQRSRSKPATCNCWLRAQQWVAVNSLTEVPVPFHANFSFGYGETFLSLFAKHMMLDFLKR</sequence>